<gene>
    <name evidence="1" type="ORF">FY036_05075</name>
</gene>
<name>A0A5D4H162_9HYPH</name>
<organism evidence="1 2">
    <name type="scientific">Neoaquamicrobium microcysteis</name>
    <dbReference type="NCBI Taxonomy" id="2682781"/>
    <lineage>
        <taxon>Bacteria</taxon>
        <taxon>Pseudomonadati</taxon>
        <taxon>Pseudomonadota</taxon>
        <taxon>Alphaproteobacteria</taxon>
        <taxon>Hyphomicrobiales</taxon>
        <taxon>Phyllobacteriaceae</taxon>
        <taxon>Neoaquamicrobium</taxon>
    </lineage>
</organism>
<proteinExistence type="predicted"/>
<protein>
    <submittedName>
        <fullName evidence="1">Phage tail tape measure protein</fullName>
    </submittedName>
</protein>
<dbReference type="EMBL" id="VSZS01000056">
    <property type="protein sequence ID" value="TYR34287.1"/>
    <property type="molecule type" value="Genomic_DNA"/>
</dbReference>
<evidence type="ECO:0000313" key="1">
    <source>
        <dbReference type="EMBL" id="TYR34287.1"/>
    </source>
</evidence>
<dbReference type="RefSeq" id="WP_148913626.1">
    <property type="nucleotide sequence ID" value="NZ_VSZS01000056.1"/>
</dbReference>
<comment type="caution">
    <text evidence="1">The sequence shown here is derived from an EMBL/GenBank/DDBJ whole genome shotgun (WGS) entry which is preliminary data.</text>
</comment>
<dbReference type="AlphaFoldDB" id="A0A5D4H162"/>
<dbReference type="Proteomes" id="UP000323258">
    <property type="component" value="Unassembled WGS sequence"/>
</dbReference>
<reference evidence="1 2" key="1">
    <citation type="submission" date="2019-08" db="EMBL/GenBank/DDBJ databases">
        <authorList>
            <person name="Seo Y.L."/>
        </authorList>
    </citation>
    <scope>NUCLEOTIDE SEQUENCE [LARGE SCALE GENOMIC DNA]</scope>
    <source>
        <strain evidence="1 2">MaA-C15</strain>
    </source>
</reference>
<dbReference type="OrthoDB" id="8448547at2"/>
<reference evidence="1 2" key="2">
    <citation type="submission" date="2019-09" db="EMBL/GenBank/DDBJ databases">
        <title>Mesorhizobium sp. MaA-C15 isolated from Microcystis aeruginosa.</title>
        <authorList>
            <person name="Jeong S.E."/>
            <person name="Jin H.M."/>
            <person name="Jeon C.O."/>
        </authorList>
    </citation>
    <scope>NUCLEOTIDE SEQUENCE [LARGE SCALE GENOMIC DNA]</scope>
    <source>
        <strain evidence="1 2">MaA-C15</strain>
    </source>
</reference>
<keyword evidence="2" id="KW-1185">Reference proteome</keyword>
<sequence length="178" mass="17964">MIDGVEPIEVRFDVDTQAFTAALDDLASLSDAFGRQLTGALRDAVVNGRSLEQVLQRIGLNLAGMALNMGLRPLSGLISGLLPGFLGGGGGLPFLTEGGFAAPSYLPSASAIGAAGGAAVSAAIGQNMQGAPMEGSRAGAPTNVVFNVTTQDAASFRKSEAQVTGMLARAVSRGTRTL</sequence>
<accession>A0A5D4H162</accession>
<evidence type="ECO:0000313" key="2">
    <source>
        <dbReference type="Proteomes" id="UP000323258"/>
    </source>
</evidence>